<evidence type="ECO:0000256" key="4">
    <source>
        <dbReference type="ARBA" id="ARBA00023155"/>
    </source>
</evidence>
<proteinExistence type="inferred from homology"/>
<dbReference type="InterPro" id="IPR017970">
    <property type="entry name" value="Homeobox_CS"/>
</dbReference>
<evidence type="ECO:0000256" key="2">
    <source>
        <dbReference type="ARBA" id="ARBA00022473"/>
    </source>
</evidence>
<dbReference type="GO" id="GO:0000977">
    <property type="term" value="F:RNA polymerase II transcription regulatory region sequence-specific DNA binding"/>
    <property type="evidence" value="ECO:0007669"/>
    <property type="project" value="TreeGrafter"/>
</dbReference>
<dbReference type="FunFam" id="1.10.10.60:FF:000057">
    <property type="entry name" value="Short stature homeobox 2"/>
    <property type="match status" value="1"/>
</dbReference>
<accession>A0A5S6Q912</accession>
<feature type="region of interest" description="Disordered" evidence="10">
    <location>
        <begin position="56"/>
        <end position="92"/>
    </location>
</feature>
<dbReference type="STRING" id="70415.A0A5S6Q912"/>
<dbReference type="PANTHER" id="PTHR24329">
    <property type="entry name" value="HOMEOBOX PROTEIN ARISTALESS"/>
    <property type="match status" value="1"/>
</dbReference>
<evidence type="ECO:0000256" key="1">
    <source>
        <dbReference type="ARBA" id="ARBA00004123"/>
    </source>
</evidence>
<evidence type="ECO:0000256" key="9">
    <source>
        <dbReference type="RuleBase" id="RU000682"/>
    </source>
</evidence>
<dbReference type="GO" id="GO:0005634">
    <property type="term" value="C:nucleus"/>
    <property type="evidence" value="ECO:0007669"/>
    <property type="project" value="UniProtKB-SubCell"/>
</dbReference>
<evidence type="ECO:0000256" key="10">
    <source>
        <dbReference type="SAM" id="MobiDB-lite"/>
    </source>
</evidence>
<dbReference type="Pfam" id="PF00046">
    <property type="entry name" value="Homeodomain"/>
    <property type="match status" value="1"/>
</dbReference>
<protein>
    <recommendedName>
        <fullName evidence="7">Homeobox protein unc-4</fullName>
    </recommendedName>
</protein>
<reference evidence="13" key="1">
    <citation type="submission" date="2019-12" db="UniProtKB">
        <authorList>
            <consortium name="WormBaseParasite"/>
        </authorList>
    </citation>
    <scope>IDENTIFICATION</scope>
</reference>
<dbReference type="InterPro" id="IPR009057">
    <property type="entry name" value="Homeodomain-like_sf"/>
</dbReference>
<dbReference type="AlphaFoldDB" id="A0A5S6Q912"/>
<organism evidence="12 13">
    <name type="scientific">Trichuris muris</name>
    <name type="common">Mouse whipworm</name>
    <dbReference type="NCBI Taxonomy" id="70415"/>
    <lineage>
        <taxon>Eukaryota</taxon>
        <taxon>Metazoa</taxon>
        <taxon>Ecdysozoa</taxon>
        <taxon>Nematoda</taxon>
        <taxon>Enoplea</taxon>
        <taxon>Dorylaimia</taxon>
        <taxon>Trichinellida</taxon>
        <taxon>Trichuridae</taxon>
        <taxon>Trichuris</taxon>
    </lineage>
</organism>
<dbReference type="PROSITE" id="PS00027">
    <property type="entry name" value="HOMEOBOX_1"/>
    <property type="match status" value="1"/>
</dbReference>
<dbReference type="PANTHER" id="PTHR24329:SF543">
    <property type="entry name" value="FI01017P-RELATED"/>
    <property type="match status" value="1"/>
</dbReference>
<feature type="domain" description="Homeobox" evidence="11">
    <location>
        <begin position="133"/>
        <end position="193"/>
    </location>
</feature>
<dbReference type="InterPro" id="IPR050649">
    <property type="entry name" value="Paired_Homeobox_TFs"/>
</dbReference>
<feature type="region of interest" description="Disordered" evidence="10">
    <location>
        <begin position="113"/>
        <end position="135"/>
    </location>
</feature>
<dbReference type="Proteomes" id="UP000046395">
    <property type="component" value="Unassembled WGS sequence"/>
</dbReference>
<evidence type="ECO:0000256" key="3">
    <source>
        <dbReference type="ARBA" id="ARBA00023125"/>
    </source>
</evidence>
<feature type="compositionally biased region" description="Polar residues" evidence="10">
    <location>
        <begin position="79"/>
        <end position="91"/>
    </location>
</feature>
<keyword evidence="12" id="KW-1185">Reference proteome</keyword>
<dbReference type="PROSITE" id="PS50071">
    <property type="entry name" value="HOMEOBOX_2"/>
    <property type="match status" value="1"/>
</dbReference>
<keyword evidence="2" id="KW-0217">Developmental protein</keyword>
<feature type="DNA-binding region" description="Homeobox" evidence="8">
    <location>
        <begin position="135"/>
        <end position="194"/>
    </location>
</feature>
<evidence type="ECO:0000256" key="6">
    <source>
        <dbReference type="ARBA" id="ARBA00038351"/>
    </source>
</evidence>
<evidence type="ECO:0000313" key="12">
    <source>
        <dbReference type="Proteomes" id="UP000046395"/>
    </source>
</evidence>
<dbReference type="CDD" id="cd00086">
    <property type="entry name" value="homeodomain"/>
    <property type="match status" value="1"/>
</dbReference>
<keyword evidence="4 8" id="KW-0371">Homeobox</keyword>
<dbReference type="GO" id="GO:0000981">
    <property type="term" value="F:DNA-binding transcription factor activity, RNA polymerase II-specific"/>
    <property type="evidence" value="ECO:0007669"/>
    <property type="project" value="InterPro"/>
</dbReference>
<evidence type="ECO:0000256" key="7">
    <source>
        <dbReference type="ARBA" id="ARBA00069290"/>
    </source>
</evidence>
<dbReference type="WBParaSite" id="TMUE_1000003678.1">
    <property type="protein sequence ID" value="TMUE_1000003678.1"/>
    <property type="gene ID" value="WBGene00287665"/>
</dbReference>
<evidence type="ECO:0000313" key="13">
    <source>
        <dbReference type="WBParaSite" id="TMUE_1000003678.1"/>
    </source>
</evidence>
<dbReference type="SUPFAM" id="SSF46689">
    <property type="entry name" value="Homeodomain-like"/>
    <property type="match status" value="1"/>
</dbReference>
<comment type="similarity">
    <text evidence="6">Belongs to the paired homeobox family. Unc-4 subfamily.</text>
</comment>
<comment type="subcellular location">
    <subcellularLocation>
        <location evidence="1 8 9">Nucleus</location>
    </subcellularLocation>
</comment>
<dbReference type="Gene3D" id="1.10.10.60">
    <property type="entry name" value="Homeodomain-like"/>
    <property type="match status" value="1"/>
</dbReference>
<evidence type="ECO:0000259" key="11">
    <source>
        <dbReference type="PROSITE" id="PS50071"/>
    </source>
</evidence>
<keyword evidence="5 8" id="KW-0539">Nucleus</keyword>
<feature type="compositionally biased region" description="Basic and acidic residues" evidence="10">
    <location>
        <begin position="113"/>
        <end position="132"/>
    </location>
</feature>
<evidence type="ECO:0000256" key="5">
    <source>
        <dbReference type="ARBA" id="ARBA00023242"/>
    </source>
</evidence>
<name>A0A5S6Q912_TRIMR</name>
<evidence type="ECO:0000256" key="8">
    <source>
        <dbReference type="PROSITE-ProRule" id="PRU00108"/>
    </source>
</evidence>
<dbReference type="InterPro" id="IPR001356">
    <property type="entry name" value="HD"/>
</dbReference>
<sequence>MSATRLSTGGQGVQGLQVVVDRKAEHQHPARGQALGKFSMDSILADCEELVHCRQGGETTAEDPKGVKPRRPTAEPCAGSSQGSTSCSPLTKKSPVSDCCSFADISSVSSSEENRFCGTKTEDEGAEGDDKPRKVRRSRTTFTTYQLHQLERTFEKSQYPDVFTREQLAMRLDLSEARVQVWFQNRRAKWRKREKALGHEPGFIHQSAEVNQGAYQHPASAYRSDVVGRLNVVGAFSSVPPGTATAAALNAAAADNIWSSSLAAAQVVNLQSLMYLNQATLASIHAGGLPAAPADWQMKNALFVSPQTHQLMATGAGAQALATDSSQSFAYPSTLCPAFGGSSYLSAMKLAPQQQLRLGAADGYGASVFYPSESSKRLSKMHDPLEGGEPTGLLFPGHSTSGGANGSCISLPTASKSETPTIDAGLCKV</sequence>
<keyword evidence="3 8" id="KW-0238">DNA-binding</keyword>
<dbReference type="SMART" id="SM00389">
    <property type="entry name" value="HOX"/>
    <property type="match status" value="1"/>
</dbReference>